<dbReference type="GO" id="GO:0150006">
    <property type="term" value="C:urease activator complex"/>
    <property type="evidence" value="ECO:0007669"/>
    <property type="project" value="EnsemblPlants"/>
</dbReference>
<evidence type="ECO:0000256" key="2">
    <source>
        <dbReference type="ARBA" id="ARBA00023186"/>
    </source>
</evidence>
<dbReference type="PANTHER" id="PTHR33620:SF1">
    <property type="entry name" value="UREASE ACCESSORY PROTEIN F"/>
    <property type="match status" value="1"/>
</dbReference>
<evidence type="ECO:0000313" key="4">
    <source>
        <dbReference type="EMBL" id="ERN14590.1"/>
    </source>
</evidence>
<dbReference type="Pfam" id="PF01730">
    <property type="entry name" value="UreF"/>
    <property type="match status" value="1"/>
</dbReference>
<proteinExistence type="inferred from homology"/>
<dbReference type="eggNOG" id="ENOG502REVQ">
    <property type="taxonomic scope" value="Eukaryota"/>
</dbReference>
<dbReference type="GO" id="GO:0018237">
    <property type="term" value="F:urease activator activity"/>
    <property type="evidence" value="ECO:0000318"/>
    <property type="project" value="GO_Central"/>
</dbReference>
<dbReference type="GO" id="GO:0043419">
    <property type="term" value="P:urea catabolic process"/>
    <property type="evidence" value="ECO:0007669"/>
    <property type="project" value="EnsemblPlants"/>
</dbReference>
<evidence type="ECO:0000313" key="5">
    <source>
        <dbReference type="Proteomes" id="UP000017836"/>
    </source>
</evidence>
<dbReference type="AlphaFoldDB" id="U5CXD1"/>
<evidence type="ECO:0008006" key="6">
    <source>
        <dbReference type="Google" id="ProtNLM"/>
    </source>
</evidence>
<dbReference type="PANTHER" id="PTHR33620">
    <property type="entry name" value="UREASE ACCESSORY PROTEIN F"/>
    <property type="match status" value="1"/>
</dbReference>
<dbReference type="InterPro" id="IPR038277">
    <property type="entry name" value="UreF_sf"/>
</dbReference>
<dbReference type="GO" id="GO:0019627">
    <property type="term" value="P:urea metabolic process"/>
    <property type="evidence" value="ECO:0000318"/>
    <property type="project" value="GO_Central"/>
</dbReference>
<dbReference type="Gramene" id="ERN14590">
    <property type="protein sequence ID" value="ERN14590"/>
    <property type="gene ID" value="AMTR_s00038p00147060"/>
</dbReference>
<organism evidence="4 5">
    <name type="scientific">Amborella trichopoda</name>
    <dbReference type="NCBI Taxonomy" id="13333"/>
    <lineage>
        <taxon>Eukaryota</taxon>
        <taxon>Viridiplantae</taxon>
        <taxon>Streptophyta</taxon>
        <taxon>Embryophyta</taxon>
        <taxon>Tracheophyta</taxon>
        <taxon>Spermatophyta</taxon>
        <taxon>Magnoliopsida</taxon>
        <taxon>Amborellales</taxon>
        <taxon>Amborellaceae</taxon>
        <taxon>Amborella</taxon>
    </lineage>
</organism>
<dbReference type="EMBL" id="KI392532">
    <property type="protein sequence ID" value="ERN14590.1"/>
    <property type="molecule type" value="Genomic_DNA"/>
</dbReference>
<accession>U5CXD1</accession>
<dbReference type="Gene3D" id="1.10.4190.10">
    <property type="entry name" value="Urease accessory protein UreF"/>
    <property type="match status" value="1"/>
</dbReference>
<protein>
    <recommendedName>
        <fullName evidence="6">Urease accessory protein UreF</fullName>
    </recommendedName>
</protein>
<name>U5CXD1_AMBTC</name>
<keyword evidence="5" id="KW-1185">Reference proteome</keyword>
<evidence type="ECO:0000256" key="3">
    <source>
        <dbReference type="ARBA" id="ARBA00046339"/>
    </source>
</evidence>
<evidence type="ECO:0000256" key="1">
    <source>
        <dbReference type="ARBA" id="ARBA00022988"/>
    </source>
</evidence>
<dbReference type="STRING" id="13333.U5CXD1"/>
<gene>
    <name evidence="4" type="ORF">AMTR_s00038p00147060</name>
</gene>
<sequence length="237" mass="26299">MDNKTMQSASEDHNLQWNQWQLLDSILPTGGFAHSYGLEAAVQTRLVSDPDTLETHITHILENTGSLLLPYVYKATISPNMETWFELDRTLNATLTNEKSRRASIAQGSALLRVGASVFTEIPFLKNMRELALKSDKIKVHHAPVFGVICGVLGFGHGFSQRAYMFLTLRDMISASTRLNLVGPMGGAALHHRVAKSAEGLVKRWMDRPVEEACQTGPLLDVVQGCHGYLFTRLFCS</sequence>
<comment type="similarity">
    <text evidence="3">Belongs to the UreF family.</text>
</comment>
<dbReference type="HOGENOM" id="CLU_049215_1_0_1"/>
<dbReference type="Proteomes" id="UP000017836">
    <property type="component" value="Unassembled WGS sequence"/>
</dbReference>
<dbReference type="GO" id="GO:0051604">
    <property type="term" value="P:protein maturation"/>
    <property type="evidence" value="ECO:0007669"/>
    <property type="project" value="EnsemblPlants"/>
</dbReference>
<keyword evidence="1" id="KW-0996">Nickel insertion</keyword>
<dbReference type="GO" id="GO:0016151">
    <property type="term" value="F:nickel cation binding"/>
    <property type="evidence" value="ECO:0007669"/>
    <property type="project" value="InterPro"/>
</dbReference>
<dbReference type="OMA" id="WVGRHEK"/>
<reference evidence="5" key="1">
    <citation type="journal article" date="2013" name="Science">
        <title>The Amborella genome and the evolution of flowering plants.</title>
        <authorList>
            <consortium name="Amborella Genome Project"/>
        </authorList>
    </citation>
    <scope>NUCLEOTIDE SEQUENCE [LARGE SCALE GENOMIC DNA]</scope>
</reference>
<dbReference type="PIRSF" id="PIRSF009467">
    <property type="entry name" value="Ureas_acces_UreF"/>
    <property type="match status" value="1"/>
</dbReference>
<keyword evidence="2" id="KW-0143">Chaperone</keyword>
<dbReference type="InterPro" id="IPR002639">
    <property type="entry name" value="UreF"/>
</dbReference>